<evidence type="ECO:0000256" key="9">
    <source>
        <dbReference type="SAM" id="Phobius"/>
    </source>
</evidence>
<comment type="subcellular location">
    <subcellularLocation>
        <location evidence="1">Cell membrane</location>
        <topology evidence="1">Multi-pass membrane protein</topology>
    </subcellularLocation>
</comment>
<feature type="transmembrane region" description="Helical" evidence="9">
    <location>
        <begin position="360"/>
        <end position="379"/>
    </location>
</feature>
<dbReference type="GO" id="GO:0005886">
    <property type="term" value="C:plasma membrane"/>
    <property type="evidence" value="ECO:0007669"/>
    <property type="project" value="UniProtKB-SubCell"/>
</dbReference>
<feature type="transmembrane region" description="Helical" evidence="9">
    <location>
        <begin position="117"/>
        <end position="138"/>
    </location>
</feature>
<gene>
    <name evidence="10" type="ORF">B4N89_35255</name>
</gene>
<keyword evidence="2" id="KW-1003">Cell membrane</keyword>
<keyword evidence="5 9" id="KW-1133">Transmembrane helix</keyword>
<evidence type="ECO:0000256" key="1">
    <source>
        <dbReference type="ARBA" id="ARBA00004651"/>
    </source>
</evidence>
<reference evidence="10 11" key="1">
    <citation type="submission" date="2017-03" db="EMBL/GenBank/DDBJ databases">
        <title>Draft genome sequence of Streptomyces scabrisporus NF3, endophyte isolated from Amphipterygium adstringens.</title>
        <authorList>
            <person name="Vazquez M."/>
            <person name="Ceapa C.D."/>
            <person name="Rodriguez Luna D."/>
            <person name="Sanchez Esquivel S."/>
        </authorList>
    </citation>
    <scope>NUCLEOTIDE SEQUENCE [LARGE SCALE GENOMIC DNA]</scope>
    <source>
        <strain evidence="10 11">NF3</strain>
    </source>
</reference>
<evidence type="ECO:0008006" key="12">
    <source>
        <dbReference type="Google" id="ProtNLM"/>
    </source>
</evidence>
<feature type="transmembrane region" description="Helical" evidence="9">
    <location>
        <begin position="225"/>
        <end position="246"/>
    </location>
</feature>
<keyword evidence="11" id="KW-1185">Reference proteome</keyword>
<evidence type="ECO:0000256" key="2">
    <source>
        <dbReference type="ARBA" id="ARBA00022475"/>
    </source>
</evidence>
<dbReference type="STRING" id="159449.B4N89_35255"/>
<evidence type="ECO:0000313" key="11">
    <source>
        <dbReference type="Proteomes" id="UP000190037"/>
    </source>
</evidence>
<dbReference type="AlphaFoldDB" id="A0A1T3NQX7"/>
<dbReference type="Pfam" id="PF09594">
    <property type="entry name" value="GT87"/>
    <property type="match status" value="1"/>
</dbReference>
<feature type="transmembrane region" description="Helical" evidence="9">
    <location>
        <begin position="192"/>
        <end position="218"/>
    </location>
</feature>
<evidence type="ECO:0000256" key="4">
    <source>
        <dbReference type="ARBA" id="ARBA00022692"/>
    </source>
</evidence>
<accession>A0A1T3NQX7</accession>
<keyword evidence="6 9" id="KW-0472">Membrane</keyword>
<feature type="transmembrane region" description="Helical" evidence="9">
    <location>
        <begin position="287"/>
        <end position="307"/>
    </location>
</feature>
<dbReference type="Proteomes" id="UP000190037">
    <property type="component" value="Unassembled WGS sequence"/>
</dbReference>
<keyword evidence="4 9" id="KW-0812">Transmembrane</keyword>
<feature type="transmembrane region" description="Helical" evidence="9">
    <location>
        <begin position="314"/>
        <end position="330"/>
    </location>
</feature>
<feature type="transmembrane region" description="Helical" evidence="9">
    <location>
        <begin position="41"/>
        <end position="58"/>
    </location>
</feature>
<evidence type="ECO:0000256" key="5">
    <source>
        <dbReference type="ARBA" id="ARBA00022989"/>
    </source>
</evidence>
<comment type="caution">
    <text evidence="10">The sequence shown here is derived from an EMBL/GenBank/DDBJ whole genome shotgun (WGS) entry which is preliminary data.</text>
</comment>
<feature type="region of interest" description="Disordered" evidence="8">
    <location>
        <begin position="1"/>
        <end position="29"/>
    </location>
</feature>
<name>A0A1T3NQX7_9ACTN</name>
<evidence type="ECO:0000256" key="6">
    <source>
        <dbReference type="ARBA" id="ARBA00023136"/>
    </source>
</evidence>
<protein>
    <recommendedName>
        <fullName evidence="12">Transferase</fullName>
    </recommendedName>
</protein>
<comment type="similarity">
    <text evidence="7">Belongs to the glycosyltransferase 87 family.</text>
</comment>
<evidence type="ECO:0000256" key="8">
    <source>
        <dbReference type="SAM" id="MobiDB-lite"/>
    </source>
</evidence>
<sequence>MRRPVGSGSHPLVRRDAAAPPRLGPTGARAEWAEPGERRRILGWTLACACSIAVYLYVRHLSHPSMVDLVVYRAEGLAVREGLDLYGPLNTPHGLAATYPPFAALLFVPFTYLPLRVLLGVGVAVNLLLVAVVVRLSMRLVDPGGRLGPAVVPAATTFAIWFEPVFTTMRYGQVNLAVAAMVLWDFTRPRGAALRGVVLGIATGIKVTPAVFVVYLLLTGRRREAGTALATAAATVALSAMVLPAATRRFWTDLVFDPDRVGRLENAANQSIRGLLTRLAGTRDLDLGWTAGIVVPSLIGLCCTLIAYRRRGDAWGLPACAVTGLLASPISWTHHWVWCVPIALLLWTTLHGPHTRAHTALFAGLLVFPSFLVWSVPHLPGQEWHMTDLELLRSSCYVAYGLAFALVAARPSRVRPTRAPRPAAESTARIRQ</sequence>
<organism evidence="10 11">
    <name type="scientific">Embleya scabrispora</name>
    <dbReference type="NCBI Taxonomy" id="159449"/>
    <lineage>
        <taxon>Bacteria</taxon>
        <taxon>Bacillati</taxon>
        <taxon>Actinomycetota</taxon>
        <taxon>Actinomycetes</taxon>
        <taxon>Kitasatosporales</taxon>
        <taxon>Streptomycetaceae</taxon>
        <taxon>Embleya</taxon>
    </lineage>
</organism>
<keyword evidence="3" id="KW-0808">Transferase</keyword>
<evidence type="ECO:0000313" key="10">
    <source>
        <dbReference type="EMBL" id="OPC79313.1"/>
    </source>
</evidence>
<dbReference type="InterPro" id="IPR018584">
    <property type="entry name" value="GT87"/>
</dbReference>
<evidence type="ECO:0000256" key="7">
    <source>
        <dbReference type="ARBA" id="ARBA00024033"/>
    </source>
</evidence>
<dbReference type="EMBL" id="MWQN01000002">
    <property type="protein sequence ID" value="OPC79313.1"/>
    <property type="molecule type" value="Genomic_DNA"/>
</dbReference>
<dbReference type="GO" id="GO:0016758">
    <property type="term" value="F:hexosyltransferase activity"/>
    <property type="evidence" value="ECO:0007669"/>
    <property type="project" value="InterPro"/>
</dbReference>
<proteinExistence type="inferred from homology"/>
<feature type="transmembrane region" description="Helical" evidence="9">
    <location>
        <begin position="150"/>
        <end position="172"/>
    </location>
</feature>
<evidence type="ECO:0000256" key="3">
    <source>
        <dbReference type="ARBA" id="ARBA00022679"/>
    </source>
</evidence>